<dbReference type="PANTHER" id="PTHR46889">
    <property type="entry name" value="TRANSPOSASE INSF FOR INSERTION SEQUENCE IS3B-RELATED"/>
    <property type="match status" value="1"/>
</dbReference>
<dbReference type="EMBL" id="CP049142">
    <property type="protein sequence ID" value="QIE91421.1"/>
    <property type="molecule type" value="Genomic_DNA"/>
</dbReference>
<evidence type="ECO:0000313" key="4">
    <source>
        <dbReference type="EMBL" id="QIE91524.1"/>
    </source>
</evidence>
<dbReference type="InterPro" id="IPR012337">
    <property type="entry name" value="RNaseH-like_sf"/>
</dbReference>
<dbReference type="InterPro" id="IPR025948">
    <property type="entry name" value="HTH-like_dom"/>
</dbReference>
<accession>A0A6G6J8F1</accession>
<dbReference type="Gene3D" id="3.30.420.10">
    <property type="entry name" value="Ribonuclease H-like superfamily/Ribonuclease H"/>
    <property type="match status" value="1"/>
</dbReference>
<gene>
    <name evidence="3" type="ORF">G5B91_34330</name>
    <name evidence="4" type="ORF">G5B91_34910</name>
</gene>
<dbReference type="SUPFAM" id="SSF53098">
    <property type="entry name" value="Ribonuclease H-like"/>
    <property type="match status" value="1"/>
</dbReference>
<dbReference type="GO" id="GO:0006313">
    <property type="term" value="P:DNA transposition"/>
    <property type="evidence" value="ECO:0007669"/>
    <property type="project" value="InterPro"/>
</dbReference>
<dbReference type="InterPro" id="IPR002514">
    <property type="entry name" value="Transposase_8"/>
</dbReference>
<dbReference type="Pfam" id="PF00665">
    <property type="entry name" value="rve"/>
    <property type="match status" value="1"/>
</dbReference>
<evidence type="ECO:0000259" key="2">
    <source>
        <dbReference type="PROSITE" id="PS50994"/>
    </source>
</evidence>
<dbReference type="KEGG" id="pnt:G5B91_34330"/>
<reference evidence="4 5" key="1">
    <citation type="submission" date="2020-02" db="EMBL/GenBank/DDBJ databases">
        <title>Integrative conjugative elements (ICEs) and plasmids drive adaptation of Pseudomonas nitroreducens strain HBP1 to wastewater environment.</title>
        <authorList>
            <person name="Sentchilo V."/>
            <person name="Carraro N."/>
            <person name="Bertelli C."/>
            <person name="van der Meer J.R."/>
        </authorList>
    </citation>
    <scope>NUCLEOTIDE SEQUENCE [LARGE SCALE GENOMIC DNA]</scope>
    <source>
        <strain evidence="4 5">HBP1</strain>
        <plasmid evidence="5">ppnihbp1_1</plasmid>
        <plasmid evidence="4">pPniHBP1_1</plasmid>
    </source>
</reference>
<dbReference type="GO" id="GO:0003677">
    <property type="term" value="F:DNA binding"/>
    <property type="evidence" value="ECO:0007669"/>
    <property type="project" value="InterPro"/>
</dbReference>
<evidence type="ECO:0000256" key="1">
    <source>
        <dbReference type="ARBA" id="ARBA00009964"/>
    </source>
</evidence>
<dbReference type="Pfam" id="PF13276">
    <property type="entry name" value="HTH_21"/>
    <property type="match status" value="1"/>
</dbReference>
<dbReference type="InterPro" id="IPR050900">
    <property type="entry name" value="Transposase_IS3/IS150/IS904"/>
</dbReference>
<feature type="domain" description="Integrase catalytic" evidence="2">
    <location>
        <begin position="218"/>
        <end position="381"/>
    </location>
</feature>
<dbReference type="GO" id="GO:0004803">
    <property type="term" value="F:transposase activity"/>
    <property type="evidence" value="ECO:0007669"/>
    <property type="project" value="InterPro"/>
</dbReference>
<dbReference type="PANTHER" id="PTHR46889:SF4">
    <property type="entry name" value="TRANSPOSASE INSO FOR INSERTION SEQUENCE ELEMENT IS911B-RELATED"/>
    <property type="match status" value="1"/>
</dbReference>
<sequence>MSKRKRYSPEFKREAIELVRRSGASCRQVALEIGVAPNLLTRWVRESQPGVEKAFPGTGNPRDEELARLKRELARVTRERDFLKRRGSVLCQGVIERYSVIQRCRNEYPVRLMCRCLKVSASGYYDWQDRELSPRAQENARLVRRIREIHEDSRGVIGAPRMREDLLDEGETVSLNRVARLMSAERIQGWPRRKKRGLGRVAPRRPAGVKNLLERDFTAVEPERKWVTDITEVATLEGKLFLCVVLDLYSKLVIGWSMHHRQDRQMVIRAVEMALWQRQGNWSVILHSDRGSQFTSADYQRFLSRNTLVCSMSAVGHCGDNAACEGFFGLLKRERVAHQSYRTRDEARADLFDYIERFHNPRMRRRVARQDLKFSALFKPSVEMG</sequence>
<evidence type="ECO:0000313" key="5">
    <source>
        <dbReference type="Proteomes" id="UP000501063"/>
    </source>
</evidence>
<comment type="similarity">
    <text evidence="1">Belongs to the transposase 8 family.</text>
</comment>
<dbReference type="NCBIfam" id="NF033516">
    <property type="entry name" value="transpos_IS3"/>
    <property type="match status" value="1"/>
</dbReference>
<geneLocation type="plasmid" evidence="5">
    <name>ppnihbp1_1</name>
</geneLocation>
<dbReference type="InterPro" id="IPR036397">
    <property type="entry name" value="RNaseH_sf"/>
</dbReference>
<dbReference type="KEGG" id="pnt:G5B91_34910"/>
<dbReference type="EMBL" id="CP049142">
    <property type="protein sequence ID" value="QIE91524.1"/>
    <property type="molecule type" value="Genomic_DNA"/>
</dbReference>
<dbReference type="Proteomes" id="UP000501063">
    <property type="component" value="Plasmid pPniHBP1_1"/>
</dbReference>
<dbReference type="Pfam" id="PF13333">
    <property type="entry name" value="rve_2"/>
    <property type="match status" value="1"/>
</dbReference>
<dbReference type="InterPro" id="IPR009057">
    <property type="entry name" value="Homeodomain-like_sf"/>
</dbReference>
<organism evidence="4 5">
    <name type="scientific">Pseudomonas nitroreducens</name>
    <dbReference type="NCBI Taxonomy" id="46680"/>
    <lineage>
        <taxon>Bacteria</taxon>
        <taxon>Pseudomonadati</taxon>
        <taxon>Pseudomonadota</taxon>
        <taxon>Gammaproteobacteria</taxon>
        <taxon>Pseudomonadales</taxon>
        <taxon>Pseudomonadaceae</taxon>
        <taxon>Pseudomonas</taxon>
    </lineage>
</organism>
<keyword evidence="4" id="KW-0614">Plasmid</keyword>
<dbReference type="Gene3D" id="1.10.10.60">
    <property type="entry name" value="Homeodomain-like"/>
    <property type="match status" value="1"/>
</dbReference>
<name>A0A6G6J8F1_PSENT</name>
<dbReference type="Pfam" id="PF01527">
    <property type="entry name" value="HTH_Tnp_1"/>
    <property type="match status" value="1"/>
</dbReference>
<dbReference type="AlphaFoldDB" id="A0A6G6J8F1"/>
<dbReference type="SUPFAM" id="SSF46689">
    <property type="entry name" value="Homeodomain-like"/>
    <property type="match status" value="1"/>
</dbReference>
<protein>
    <submittedName>
        <fullName evidence="4">IS3 family transposase</fullName>
    </submittedName>
</protein>
<dbReference type="InterPro" id="IPR001584">
    <property type="entry name" value="Integrase_cat-core"/>
</dbReference>
<proteinExistence type="inferred from homology"/>
<evidence type="ECO:0000313" key="3">
    <source>
        <dbReference type="EMBL" id="QIE91421.1"/>
    </source>
</evidence>
<dbReference type="GO" id="GO:0015074">
    <property type="term" value="P:DNA integration"/>
    <property type="evidence" value="ECO:0007669"/>
    <property type="project" value="InterPro"/>
</dbReference>
<geneLocation type="plasmid" evidence="4">
    <name>pPniHBP1_1</name>
</geneLocation>
<dbReference type="RefSeq" id="WP_085988824.1">
    <property type="nucleotide sequence ID" value="NZ_CP049142.1"/>
</dbReference>
<dbReference type="PROSITE" id="PS50994">
    <property type="entry name" value="INTEGRASE"/>
    <property type="match status" value="1"/>
</dbReference>
<dbReference type="InterPro" id="IPR048020">
    <property type="entry name" value="Transpos_IS3"/>
</dbReference>